<keyword evidence="5" id="KW-0560">Oxidoreductase</keyword>
<dbReference type="InterPro" id="IPR051209">
    <property type="entry name" value="FAD-bind_Monooxygenase_sf"/>
</dbReference>
<evidence type="ECO:0000256" key="2">
    <source>
        <dbReference type="ARBA" id="ARBA00010139"/>
    </source>
</evidence>
<dbReference type="GO" id="GO:0050661">
    <property type="term" value="F:NADP binding"/>
    <property type="evidence" value="ECO:0007669"/>
    <property type="project" value="InterPro"/>
</dbReference>
<sequence length="503" mass="56917">MTCSQPLRPVRNPDYTDSTVAIIGSGFSGICTAIDIIKRTQCRNLLILEKGNQVGGTWNDNRYPGCACDVWSALYSFSFEQKSDWSREYPGQEEVRDYLIHVAEKYGLYRYIRFGTTVQEARWDDSQGRWILDVNVSGTVDSQVHESYQITTDFLVSAVGQLNIPSWSSIPGIDDFTGKLMHSARWDRTYDFTDKRVAVVGNGATAAQIVPEMAKSVSHLAVYQRNPNWIMPRMDRTVSPVQQFILSYFPPVRWCKRAMMMCLREATFSIFTNAESSLSRTIRKTCAKMIETGLQDKPELCDKLVPKYSPGCKRILLSDDYYTALNRPNVDLETRPIRRVTTSGIETADGELQEYDLIVFATGFRSVEFMHPIRVYGKHGRPLSEIWKDGAAAYRGVTVEDLPNFGMLYGPNTNLGHNSIILMIEAQSRYLSTLVGEVVQAKIRGDSLVFQLRPEAMTAYNDRIQSQLERTSFSDPNCYSCINENCHECNGMITGLKERGNPA</sequence>
<evidence type="ECO:0000256" key="1">
    <source>
        <dbReference type="ARBA" id="ARBA00001974"/>
    </source>
</evidence>
<dbReference type="EMBL" id="ML742027">
    <property type="protein sequence ID" value="KAE8154657.1"/>
    <property type="molecule type" value="Genomic_DNA"/>
</dbReference>
<keyword evidence="4" id="KW-0274">FAD</keyword>
<dbReference type="Proteomes" id="UP000325780">
    <property type="component" value="Unassembled WGS sequence"/>
</dbReference>
<dbReference type="InterPro" id="IPR020946">
    <property type="entry name" value="Flavin_mOase-like"/>
</dbReference>
<organism evidence="6 7">
    <name type="scientific">Aspergillus avenaceus</name>
    <dbReference type="NCBI Taxonomy" id="36643"/>
    <lineage>
        <taxon>Eukaryota</taxon>
        <taxon>Fungi</taxon>
        <taxon>Dikarya</taxon>
        <taxon>Ascomycota</taxon>
        <taxon>Pezizomycotina</taxon>
        <taxon>Eurotiomycetes</taxon>
        <taxon>Eurotiomycetidae</taxon>
        <taxon>Eurotiales</taxon>
        <taxon>Aspergillaceae</taxon>
        <taxon>Aspergillus</taxon>
        <taxon>Aspergillus subgen. Circumdati</taxon>
    </lineage>
</organism>
<evidence type="ECO:0000256" key="3">
    <source>
        <dbReference type="ARBA" id="ARBA00022630"/>
    </source>
</evidence>
<keyword evidence="3" id="KW-0285">Flavoprotein</keyword>
<dbReference type="OrthoDB" id="74360at2759"/>
<evidence type="ECO:0008006" key="8">
    <source>
        <dbReference type="Google" id="ProtNLM"/>
    </source>
</evidence>
<dbReference type="PANTHER" id="PTHR42877:SF4">
    <property type="entry name" value="FAD_NAD(P)-BINDING DOMAIN-CONTAINING PROTEIN-RELATED"/>
    <property type="match status" value="1"/>
</dbReference>
<dbReference type="GO" id="GO:0004499">
    <property type="term" value="F:N,N-dimethylaniline monooxygenase activity"/>
    <property type="evidence" value="ECO:0007669"/>
    <property type="project" value="InterPro"/>
</dbReference>
<dbReference type="SUPFAM" id="SSF51905">
    <property type="entry name" value="FAD/NAD(P)-binding domain"/>
    <property type="match status" value="1"/>
</dbReference>
<evidence type="ECO:0000313" key="6">
    <source>
        <dbReference type="EMBL" id="KAE8154657.1"/>
    </source>
</evidence>
<dbReference type="GO" id="GO:0050660">
    <property type="term" value="F:flavin adenine dinucleotide binding"/>
    <property type="evidence" value="ECO:0007669"/>
    <property type="project" value="InterPro"/>
</dbReference>
<reference evidence="6 7" key="1">
    <citation type="submission" date="2019-04" db="EMBL/GenBank/DDBJ databases">
        <title>Friends and foes A comparative genomics study of 23 Aspergillus species from section Flavi.</title>
        <authorList>
            <consortium name="DOE Joint Genome Institute"/>
            <person name="Kjaerbolling I."/>
            <person name="Vesth T."/>
            <person name="Frisvad J.C."/>
            <person name="Nybo J.L."/>
            <person name="Theobald S."/>
            <person name="Kildgaard S."/>
            <person name="Isbrandt T."/>
            <person name="Kuo A."/>
            <person name="Sato A."/>
            <person name="Lyhne E.K."/>
            <person name="Kogle M.E."/>
            <person name="Wiebenga A."/>
            <person name="Kun R.S."/>
            <person name="Lubbers R.J."/>
            <person name="Makela M.R."/>
            <person name="Barry K."/>
            <person name="Chovatia M."/>
            <person name="Clum A."/>
            <person name="Daum C."/>
            <person name="Haridas S."/>
            <person name="He G."/>
            <person name="LaButti K."/>
            <person name="Lipzen A."/>
            <person name="Mondo S."/>
            <person name="Riley R."/>
            <person name="Salamov A."/>
            <person name="Simmons B.A."/>
            <person name="Magnuson J.K."/>
            <person name="Henrissat B."/>
            <person name="Mortensen U.H."/>
            <person name="Larsen T.O."/>
            <person name="Devries R.P."/>
            <person name="Grigoriev I.V."/>
            <person name="Machida M."/>
            <person name="Baker S.E."/>
            <person name="Andersen M.R."/>
        </authorList>
    </citation>
    <scope>NUCLEOTIDE SEQUENCE [LARGE SCALE GENOMIC DNA]</scope>
    <source>
        <strain evidence="6 7">IBT 18842</strain>
    </source>
</reference>
<dbReference type="InterPro" id="IPR036188">
    <property type="entry name" value="FAD/NAD-bd_sf"/>
</dbReference>
<proteinExistence type="inferred from homology"/>
<evidence type="ECO:0000256" key="5">
    <source>
        <dbReference type="ARBA" id="ARBA00023002"/>
    </source>
</evidence>
<comment type="similarity">
    <text evidence="2">Belongs to the FAD-binding monooxygenase family.</text>
</comment>
<dbReference type="PANTHER" id="PTHR42877">
    <property type="entry name" value="L-ORNITHINE N(5)-MONOOXYGENASE-RELATED"/>
    <property type="match status" value="1"/>
</dbReference>
<accession>A0A5N6U7Q1</accession>
<dbReference type="Pfam" id="PF00743">
    <property type="entry name" value="FMO-like"/>
    <property type="match status" value="1"/>
</dbReference>
<dbReference type="AlphaFoldDB" id="A0A5N6U7Q1"/>
<comment type="cofactor">
    <cofactor evidence="1">
        <name>FAD</name>
        <dbReference type="ChEBI" id="CHEBI:57692"/>
    </cofactor>
</comment>
<name>A0A5N6U7Q1_ASPAV</name>
<evidence type="ECO:0000313" key="7">
    <source>
        <dbReference type="Proteomes" id="UP000325780"/>
    </source>
</evidence>
<gene>
    <name evidence="6" type="ORF">BDV25DRAFT_135577</name>
</gene>
<protein>
    <recommendedName>
        <fullName evidence="8">Flavin-binding monooxygenase</fullName>
    </recommendedName>
</protein>
<evidence type="ECO:0000256" key="4">
    <source>
        <dbReference type="ARBA" id="ARBA00022827"/>
    </source>
</evidence>
<dbReference type="Gene3D" id="3.50.50.60">
    <property type="entry name" value="FAD/NAD(P)-binding domain"/>
    <property type="match status" value="2"/>
</dbReference>
<keyword evidence="7" id="KW-1185">Reference proteome</keyword>